<dbReference type="InterPro" id="IPR036388">
    <property type="entry name" value="WH-like_DNA-bd_sf"/>
</dbReference>
<dbReference type="GO" id="GO:0003700">
    <property type="term" value="F:DNA-binding transcription factor activity"/>
    <property type="evidence" value="ECO:0007669"/>
    <property type="project" value="TreeGrafter"/>
</dbReference>
<dbReference type="SUPFAM" id="SSF55781">
    <property type="entry name" value="GAF domain-like"/>
    <property type="match status" value="1"/>
</dbReference>
<feature type="region of interest" description="Disordered" evidence="4">
    <location>
        <begin position="253"/>
        <end position="289"/>
    </location>
</feature>
<gene>
    <name evidence="7" type="ORF">G6045_05245</name>
</gene>
<dbReference type="Proteomes" id="UP000481109">
    <property type="component" value="Unassembled WGS sequence"/>
</dbReference>
<dbReference type="InterPro" id="IPR050707">
    <property type="entry name" value="HTH_MetabolicPath_Reg"/>
</dbReference>
<dbReference type="EMBL" id="JAAKZW010000009">
    <property type="protein sequence ID" value="NGO75091.1"/>
    <property type="molecule type" value="Genomic_DNA"/>
</dbReference>
<dbReference type="GO" id="GO:0045892">
    <property type="term" value="P:negative regulation of DNA-templated transcription"/>
    <property type="evidence" value="ECO:0007669"/>
    <property type="project" value="TreeGrafter"/>
</dbReference>
<name>A0A6G4XEL4_9ACTN</name>
<dbReference type="InterPro" id="IPR005471">
    <property type="entry name" value="Tscrpt_reg_IclR_N"/>
</dbReference>
<dbReference type="Gene3D" id="3.30.450.40">
    <property type="match status" value="1"/>
</dbReference>
<evidence type="ECO:0000256" key="4">
    <source>
        <dbReference type="SAM" id="MobiDB-lite"/>
    </source>
</evidence>
<evidence type="ECO:0000313" key="8">
    <source>
        <dbReference type="Proteomes" id="UP000481109"/>
    </source>
</evidence>
<reference evidence="7 8" key="1">
    <citation type="submission" date="2020-02" db="EMBL/GenBank/DDBJ databases">
        <title>Whole-genome analyses of novel actinobacteria.</title>
        <authorList>
            <person name="Sahin N."/>
            <person name="Tokatli A."/>
        </authorList>
    </citation>
    <scope>NUCLEOTIDE SEQUENCE [LARGE SCALE GENOMIC DNA]</scope>
    <source>
        <strain evidence="7 8">YC504</strain>
    </source>
</reference>
<dbReference type="RefSeq" id="WP_165330613.1">
    <property type="nucleotide sequence ID" value="NZ_JAAKZW010000009.1"/>
</dbReference>
<dbReference type="SMART" id="SM00346">
    <property type="entry name" value="HTH_ICLR"/>
    <property type="match status" value="1"/>
</dbReference>
<evidence type="ECO:0000256" key="3">
    <source>
        <dbReference type="ARBA" id="ARBA00023163"/>
    </source>
</evidence>
<dbReference type="InterPro" id="IPR029016">
    <property type="entry name" value="GAF-like_dom_sf"/>
</dbReference>
<dbReference type="PROSITE" id="PS51078">
    <property type="entry name" value="ICLR_ED"/>
    <property type="match status" value="1"/>
</dbReference>
<evidence type="ECO:0000256" key="2">
    <source>
        <dbReference type="ARBA" id="ARBA00023125"/>
    </source>
</evidence>
<proteinExistence type="predicted"/>
<evidence type="ECO:0000259" key="5">
    <source>
        <dbReference type="PROSITE" id="PS51077"/>
    </source>
</evidence>
<feature type="domain" description="IclR-ED" evidence="6">
    <location>
        <begin position="69"/>
        <end position="248"/>
    </location>
</feature>
<feature type="domain" description="HTH iclR-type" evidence="5">
    <location>
        <begin position="7"/>
        <end position="68"/>
    </location>
</feature>
<evidence type="ECO:0000259" key="6">
    <source>
        <dbReference type="PROSITE" id="PS51078"/>
    </source>
</evidence>
<keyword evidence="2" id="KW-0238">DNA-binding</keyword>
<dbReference type="InterPro" id="IPR014757">
    <property type="entry name" value="Tscrpt_reg_IclR_C"/>
</dbReference>
<dbReference type="GO" id="GO:0003677">
    <property type="term" value="F:DNA binding"/>
    <property type="evidence" value="ECO:0007669"/>
    <property type="project" value="UniProtKB-KW"/>
</dbReference>
<sequence length="289" mass="30694">MDKPARPSVTRRALGILDAFTPERPGLSLAEISRRTGLPPPTAHRLAGELVAWGALERDAHGIYRIGLRLWEVASLAPRGPALREAALPFLEDLYEATHQNVQLAVLDGLEVIYLERLSGRNAVHVFTRVGGRFPAHATGVGLVLLAHADRATQERAYAGPLQRFTEKTICSGERLRQVLAEVRRTGVAVSDGQVELVALSVAAPVHGPDDTVVAAVSIVVPAEGAEPRALIPAVRAGVRGISRALGAPSALRAPDSADRLSQSIGPRGAPVRRGPQLNGASPEFSRPE</sequence>
<dbReference type="PANTHER" id="PTHR30136:SF24">
    <property type="entry name" value="HTH-TYPE TRANSCRIPTIONAL REPRESSOR ALLR"/>
    <property type="match status" value="1"/>
</dbReference>
<dbReference type="InterPro" id="IPR036390">
    <property type="entry name" value="WH_DNA-bd_sf"/>
</dbReference>
<keyword evidence="1" id="KW-0805">Transcription regulation</keyword>
<dbReference type="SUPFAM" id="SSF46785">
    <property type="entry name" value="Winged helix' DNA-binding domain"/>
    <property type="match status" value="1"/>
</dbReference>
<keyword evidence="8" id="KW-1185">Reference proteome</keyword>
<comment type="caution">
    <text evidence="7">The sequence shown here is derived from an EMBL/GenBank/DDBJ whole genome shotgun (WGS) entry which is preliminary data.</text>
</comment>
<dbReference type="Gene3D" id="1.10.10.10">
    <property type="entry name" value="Winged helix-like DNA-binding domain superfamily/Winged helix DNA-binding domain"/>
    <property type="match status" value="1"/>
</dbReference>
<dbReference type="PANTHER" id="PTHR30136">
    <property type="entry name" value="HELIX-TURN-HELIX TRANSCRIPTIONAL REGULATOR, ICLR FAMILY"/>
    <property type="match status" value="1"/>
</dbReference>
<dbReference type="Pfam" id="PF09339">
    <property type="entry name" value="HTH_IclR"/>
    <property type="match status" value="1"/>
</dbReference>
<organism evidence="7 8">
    <name type="scientific">Streptomyces mesophilus</name>
    <dbReference type="NCBI Taxonomy" id="1775132"/>
    <lineage>
        <taxon>Bacteria</taxon>
        <taxon>Bacillati</taxon>
        <taxon>Actinomycetota</taxon>
        <taxon>Actinomycetes</taxon>
        <taxon>Kitasatosporales</taxon>
        <taxon>Streptomycetaceae</taxon>
        <taxon>Streptomyces</taxon>
    </lineage>
</organism>
<dbReference type="PROSITE" id="PS51077">
    <property type="entry name" value="HTH_ICLR"/>
    <property type="match status" value="1"/>
</dbReference>
<keyword evidence="3" id="KW-0804">Transcription</keyword>
<accession>A0A6G4XEL4</accession>
<evidence type="ECO:0000256" key="1">
    <source>
        <dbReference type="ARBA" id="ARBA00023015"/>
    </source>
</evidence>
<evidence type="ECO:0000313" key="7">
    <source>
        <dbReference type="EMBL" id="NGO75091.1"/>
    </source>
</evidence>
<dbReference type="Pfam" id="PF01614">
    <property type="entry name" value="IclR_C"/>
    <property type="match status" value="1"/>
</dbReference>
<protein>
    <submittedName>
        <fullName evidence="7">IclR family transcriptional regulator</fullName>
    </submittedName>
</protein>
<dbReference type="AlphaFoldDB" id="A0A6G4XEL4"/>